<dbReference type="AlphaFoldDB" id="A0A1L7UPU4"/>
<evidence type="ECO:0000313" key="2">
    <source>
        <dbReference type="Proteomes" id="UP000184255"/>
    </source>
</evidence>
<dbReference type="RefSeq" id="XP_041691611.1">
    <property type="nucleotide sequence ID" value="XM_041826332.1"/>
</dbReference>
<keyword evidence="2" id="KW-1185">Reference proteome</keyword>
<sequence length="177" mass="19658">MAASAPALPAPKGWPQGQPYSVVTNNVFQELERQGVILKETCYWAPIEAYHDKGEYLWIPQNEIIWCIPGSEGDIQLVTGCTLAFAGMFQSLQPLLFVYQSPTGCTNEARCVTALINHNGDKSTPKILGYDKGKDYDMWIDLDSNDYDGQADLGGFPTRIVDQYGYITRTLSAPTRI</sequence>
<dbReference type="VEuPathDB" id="FungiDB:FMAN_15514"/>
<accession>A0A1L7UPU4</accession>
<comment type="caution">
    <text evidence="1">The sequence shown here is derived from an EMBL/GenBank/DDBJ whole genome shotgun (WGS) entry which is preliminary data.</text>
</comment>
<name>A0A1L7UPU4_FUSMA</name>
<dbReference type="EMBL" id="FCQH01000044">
    <property type="protein sequence ID" value="CVL09356.1"/>
    <property type="molecule type" value="Genomic_DNA"/>
</dbReference>
<protein>
    <submittedName>
        <fullName evidence="1">Uncharacterized protein</fullName>
    </submittedName>
</protein>
<proteinExistence type="predicted"/>
<reference evidence="2" key="1">
    <citation type="journal article" date="2016" name="Genome Biol. Evol.">
        <title>Comparative 'omics' of the Fusarium fujikuroi species complex highlights differences in genetic potential and metabolite synthesis.</title>
        <authorList>
            <person name="Niehaus E.-M."/>
            <person name="Muensterkoetter M."/>
            <person name="Proctor R.H."/>
            <person name="Brown D.W."/>
            <person name="Sharon A."/>
            <person name="Idan Y."/>
            <person name="Oren-Young L."/>
            <person name="Sieber C.M."/>
            <person name="Novak O."/>
            <person name="Pencik A."/>
            <person name="Tarkowska D."/>
            <person name="Hromadova K."/>
            <person name="Freeman S."/>
            <person name="Maymon M."/>
            <person name="Elazar M."/>
            <person name="Youssef S.A."/>
            <person name="El-Shabrawy E.S.M."/>
            <person name="Shalaby A.B.A."/>
            <person name="Houterman P."/>
            <person name="Brock N.L."/>
            <person name="Burkhardt I."/>
            <person name="Tsavkelova E.A."/>
            <person name="Dickschat J.S."/>
            <person name="Galuszka P."/>
            <person name="Gueldener U."/>
            <person name="Tudzynski B."/>
        </authorList>
    </citation>
    <scope>NUCLEOTIDE SEQUENCE [LARGE SCALE GENOMIC DNA]</scope>
    <source>
        <strain evidence="2">MRC7560</strain>
    </source>
</reference>
<evidence type="ECO:0000313" key="1">
    <source>
        <dbReference type="EMBL" id="CVL09356.1"/>
    </source>
</evidence>
<gene>
    <name evidence="1" type="ORF">FMAN_15514</name>
</gene>
<organism evidence="1 2">
    <name type="scientific">Fusarium mangiferae</name>
    <name type="common">Mango malformation disease fungus</name>
    <dbReference type="NCBI Taxonomy" id="192010"/>
    <lineage>
        <taxon>Eukaryota</taxon>
        <taxon>Fungi</taxon>
        <taxon>Dikarya</taxon>
        <taxon>Ascomycota</taxon>
        <taxon>Pezizomycotina</taxon>
        <taxon>Sordariomycetes</taxon>
        <taxon>Hypocreomycetidae</taxon>
        <taxon>Hypocreales</taxon>
        <taxon>Nectriaceae</taxon>
        <taxon>Fusarium</taxon>
        <taxon>Fusarium fujikuroi species complex</taxon>
    </lineage>
</organism>
<dbReference type="GeneID" id="65094754"/>
<dbReference type="Proteomes" id="UP000184255">
    <property type="component" value="Unassembled WGS sequence"/>
</dbReference>